<evidence type="ECO:0000256" key="1">
    <source>
        <dbReference type="SAM" id="MobiDB-lite"/>
    </source>
</evidence>
<organism evidence="3 4">
    <name type="scientific">Candidatus Methanoperedens nitratireducens</name>
    <dbReference type="NCBI Taxonomy" id="1392998"/>
    <lineage>
        <taxon>Archaea</taxon>
        <taxon>Methanobacteriati</taxon>
        <taxon>Methanobacteriota</taxon>
        <taxon>Stenosarchaea group</taxon>
        <taxon>Methanomicrobia</taxon>
        <taxon>Methanosarcinales</taxon>
        <taxon>ANME-2 cluster</taxon>
        <taxon>Candidatus Methanoperedentaceae</taxon>
        <taxon>Candidatus Methanoperedens</taxon>
    </lineage>
</organism>
<keyword evidence="2" id="KW-0472">Membrane</keyword>
<dbReference type="EMBL" id="LKCM01000145">
    <property type="protein sequence ID" value="KPQ43431.1"/>
    <property type="molecule type" value="Genomic_DNA"/>
</dbReference>
<keyword evidence="2" id="KW-0812">Transmembrane</keyword>
<sequence>MDNGSESFEKENSNGTNFTTQKVDNSKGTASKAPGLAFIFAGTSVFVVYYIIKMKRYL</sequence>
<dbReference type="Proteomes" id="UP000050360">
    <property type="component" value="Unassembled WGS sequence"/>
</dbReference>
<evidence type="ECO:0000256" key="2">
    <source>
        <dbReference type="SAM" id="Phobius"/>
    </source>
</evidence>
<feature type="region of interest" description="Disordered" evidence="1">
    <location>
        <begin position="1"/>
        <end position="31"/>
    </location>
</feature>
<gene>
    <name evidence="3" type="ORF">MPEBLZ_02007</name>
</gene>
<name>A0A0P7ZF98_9EURY</name>
<feature type="compositionally biased region" description="Polar residues" evidence="1">
    <location>
        <begin position="13"/>
        <end position="29"/>
    </location>
</feature>
<protein>
    <submittedName>
        <fullName evidence="3">Uncharacterized protein</fullName>
    </submittedName>
</protein>
<proteinExistence type="predicted"/>
<keyword evidence="2" id="KW-1133">Transmembrane helix</keyword>
<evidence type="ECO:0000313" key="3">
    <source>
        <dbReference type="EMBL" id="KPQ43431.1"/>
    </source>
</evidence>
<reference evidence="3 4" key="1">
    <citation type="submission" date="2015-09" db="EMBL/GenBank/DDBJ databases">
        <title>A metagenomics-based metabolic model of nitrate-dependent anaerobic oxidation of methane by Methanoperedens-like archaea.</title>
        <authorList>
            <person name="Arshad A."/>
            <person name="Speth D.R."/>
            <person name="De Graaf R.M."/>
            <person name="Op Den Camp H.J."/>
            <person name="Jetten M.S."/>
            <person name="Welte C.U."/>
        </authorList>
    </citation>
    <scope>NUCLEOTIDE SEQUENCE [LARGE SCALE GENOMIC DNA]</scope>
</reference>
<evidence type="ECO:0000313" key="4">
    <source>
        <dbReference type="Proteomes" id="UP000050360"/>
    </source>
</evidence>
<feature type="transmembrane region" description="Helical" evidence="2">
    <location>
        <begin position="33"/>
        <end position="52"/>
    </location>
</feature>
<accession>A0A0P7ZF98</accession>
<comment type="caution">
    <text evidence="3">The sequence shown here is derived from an EMBL/GenBank/DDBJ whole genome shotgun (WGS) entry which is preliminary data.</text>
</comment>
<dbReference type="AlphaFoldDB" id="A0A0P7ZF98"/>